<organism evidence="14 15">
    <name type="scientific">Termitidicoccus mucosus</name>
    <dbReference type="NCBI Taxonomy" id="1184151"/>
    <lineage>
        <taxon>Bacteria</taxon>
        <taxon>Pseudomonadati</taxon>
        <taxon>Verrucomicrobiota</taxon>
        <taxon>Opitutia</taxon>
        <taxon>Opitutales</taxon>
        <taxon>Opitutaceae</taxon>
        <taxon>Termitidicoccus</taxon>
    </lineage>
</organism>
<dbReference type="PROSITE" id="PS01280">
    <property type="entry name" value="GIDA_1"/>
    <property type="match status" value="1"/>
</dbReference>
<dbReference type="SUPFAM" id="SSF51905">
    <property type="entry name" value="FAD/NAD(P)-binding domain"/>
    <property type="match status" value="1"/>
</dbReference>
<feature type="binding site" evidence="12">
    <location>
        <begin position="15"/>
        <end position="20"/>
    </location>
    <ligand>
        <name>FAD</name>
        <dbReference type="ChEBI" id="CHEBI:57692"/>
    </ligand>
</feature>
<keyword evidence="8 12" id="KW-0274">FAD</keyword>
<dbReference type="FunFam" id="3.50.50.60:FF:000010">
    <property type="entry name" value="tRNA uridine 5-carboxymethylaminomethyl modification enzyme MnmG"/>
    <property type="match status" value="1"/>
</dbReference>
<dbReference type="EMBL" id="LRRQ01000190">
    <property type="protein sequence ID" value="OAM86983.1"/>
    <property type="molecule type" value="Genomic_DNA"/>
</dbReference>
<sequence length="693" mass="76157">MIYNPTTPFDVIVCGAGHAGCEAALAAARMGARTLLLTGNLDTIAQMSCNPAIGGQAKGQIVREIDALGGEMAINTDATGIQFRLLNESKGPAVQSPRAQCDKKAYQFRLKHTLELQPNLQLFQATVTALIYSAGKVIGVQTNLDIEFHGHTIIVTTGTFLRGLMHIGSNKNEGGRLGDFSARTLSASLREAGIELHRLKTGTPPRLLGRSIDFSVMQEQKGDATPTLFAFHDTRDPEDLFHVEQSEGGTRKAERGIKTSAADTSPLFHVEQASPSAASFLPNPHSAIRIPHFFPPGTAQVSCWMTYTTGRTAEIVRANLHRSAMYSGQIEGVGPRYCPSFEDKIVRFADKPRHLLFLEPEGRSTNEYYVNGLSTSLPFEVQLDLVHSVPGLENAVLMRPAYAVEYDFAPPTQLFPSLESKKVENLFFAGQINGTSGYEEAAGQGLVAGVNAVRKLRRQPPFIIARHEGYIGVMIDDLVTKGTNEPYRMFTSRAEYRLLFNHASAELRLRHHIREHGLVSASRLARIEEKHRQIEQWAHWLDANKARAGQGTWADVIRRKLSAGGTISAPSSCLSTPKQDGTEAVPPNQPDTLDLPADFLAQPAPIRDEVLYRVSYAGYLAREKRQIAKLSEIEKIKIPPSIDYLKVRGLRRESALKLNDVKPYTLGQASRISGVNPADINILMVLIESRRAG</sequence>
<dbReference type="PANTHER" id="PTHR11806">
    <property type="entry name" value="GLUCOSE INHIBITED DIVISION PROTEIN A"/>
    <property type="match status" value="1"/>
</dbReference>
<dbReference type="SMART" id="SM01228">
    <property type="entry name" value="GIDA_assoc_3"/>
    <property type="match status" value="1"/>
</dbReference>
<comment type="subunit">
    <text evidence="10 12">Homodimer. Heterotetramer of two MnmE and two MnmG subunits.</text>
</comment>
<protein>
    <recommendedName>
        <fullName evidence="4 12">tRNA uridine 5-carboxymethylaminomethyl modification enzyme MnmG</fullName>
    </recommendedName>
    <alternativeName>
        <fullName evidence="11 12">Glucose-inhibited division protein A</fullName>
    </alternativeName>
</protein>
<dbReference type="PRINTS" id="PR00411">
    <property type="entry name" value="PNDRDTASEI"/>
</dbReference>
<dbReference type="Gene3D" id="1.10.150.570">
    <property type="entry name" value="GidA associated domain, C-terminal subdomain"/>
    <property type="match status" value="1"/>
</dbReference>
<name>A0A178IAC4_9BACT</name>
<dbReference type="STRING" id="1184151.AW736_25800"/>
<evidence type="ECO:0000256" key="4">
    <source>
        <dbReference type="ARBA" id="ARBA00020461"/>
    </source>
</evidence>
<comment type="function">
    <text evidence="2 12">NAD-binding protein involved in the addition of a carboxymethylaminomethyl (cmnm) group at the wobble position (U34) of certain tRNAs, forming tRNA-cmnm(5)s(2)U34.</text>
</comment>
<comment type="caution">
    <text evidence="14">The sequence shown here is derived from an EMBL/GenBank/DDBJ whole genome shotgun (WGS) entry which is preliminary data.</text>
</comment>
<comment type="cofactor">
    <cofactor evidence="1 12">
        <name>FAD</name>
        <dbReference type="ChEBI" id="CHEBI:57692"/>
    </cofactor>
</comment>
<dbReference type="PROSITE" id="PS01281">
    <property type="entry name" value="GIDA_2"/>
    <property type="match status" value="1"/>
</dbReference>
<keyword evidence="9 12" id="KW-0520">NAD</keyword>
<dbReference type="Pfam" id="PF01134">
    <property type="entry name" value="GIDA"/>
    <property type="match status" value="2"/>
</dbReference>
<dbReference type="AlphaFoldDB" id="A0A178IAC4"/>
<dbReference type="OrthoDB" id="9815560at2"/>
<evidence type="ECO:0000256" key="12">
    <source>
        <dbReference type="HAMAP-Rule" id="MF_00129"/>
    </source>
</evidence>
<evidence type="ECO:0000259" key="13">
    <source>
        <dbReference type="SMART" id="SM01228"/>
    </source>
</evidence>
<dbReference type="GO" id="GO:0002098">
    <property type="term" value="P:tRNA wobble uridine modification"/>
    <property type="evidence" value="ECO:0007669"/>
    <property type="project" value="InterPro"/>
</dbReference>
<feature type="binding site" evidence="12">
    <location>
        <begin position="334"/>
        <end position="348"/>
    </location>
    <ligand>
        <name>NAD(+)</name>
        <dbReference type="ChEBI" id="CHEBI:57540"/>
    </ligand>
</feature>
<keyword evidence="6 12" id="KW-0285">Flavoprotein</keyword>
<evidence type="ECO:0000256" key="10">
    <source>
        <dbReference type="ARBA" id="ARBA00025948"/>
    </source>
</evidence>
<gene>
    <name evidence="12" type="primary">mnmG</name>
    <name evidence="12" type="synonym">gidA</name>
    <name evidence="14" type="ORF">AW736_25800</name>
</gene>
<evidence type="ECO:0000256" key="9">
    <source>
        <dbReference type="ARBA" id="ARBA00023027"/>
    </source>
</evidence>
<evidence type="ECO:0000313" key="15">
    <source>
        <dbReference type="Proteomes" id="UP000078486"/>
    </source>
</evidence>
<evidence type="ECO:0000256" key="7">
    <source>
        <dbReference type="ARBA" id="ARBA00022694"/>
    </source>
</evidence>
<dbReference type="InterPro" id="IPR040131">
    <property type="entry name" value="MnmG_N"/>
</dbReference>
<dbReference type="InterPro" id="IPR002218">
    <property type="entry name" value="MnmG-rel"/>
</dbReference>
<dbReference type="Pfam" id="PF13932">
    <property type="entry name" value="SAM_GIDA_C"/>
    <property type="match status" value="1"/>
</dbReference>
<evidence type="ECO:0000313" key="14">
    <source>
        <dbReference type="EMBL" id="OAM86983.1"/>
    </source>
</evidence>
<comment type="caution">
    <text evidence="12">Lacks conserved residue(s) required for the propagation of feature annotation.</text>
</comment>
<dbReference type="HAMAP" id="MF_00129">
    <property type="entry name" value="MnmG_GidA"/>
    <property type="match status" value="1"/>
</dbReference>
<comment type="subcellular location">
    <subcellularLocation>
        <location evidence="12">Cytoplasm</location>
    </subcellularLocation>
</comment>
<dbReference type="InterPro" id="IPR026904">
    <property type="entry name" value="MnmG_C"/>
</dbReference>
<dbReference type="InterPro" id="IPR047001">
    <property type="entry name" value="MnmG_C_subdom"/>
</dbReference>
<dbReference type="GO" id="GO:0030488">
    <property type="term" value="P:tRNA methylation"/>
    <property type="evidence" value="ECO:0007669"/>
    <property type="project" value="TreeGrafter"/>
</dbReference>
<evidence type="ECO:0000256" key="3">
    <source>
        <dbReference type="ARBA" id="ARBA00007653"/>
    </source>
</evidence>
<evidence type="ECO:0000256" key="11">
    <source>
        <dbReference type="ARBA" id="ARBA00031800"/>
    </source>
</evidence>
<dbReference type="FunFam" id="3.50.50.60:FF:000002">
    <property type="entry name" value="tRNA uridine 5-carboxymethylaminomethyl modification enzyme MnmG"/>
    <property type="match status" value="1"/>
</dbReference>
<feature type="domain" description="tRNA uridine 5-carboxymethylaminomethyl modification enzyme C-terminal subdomain" evidence="13">
    <location>
        <begin position="614"/>
        <end position="685"/>
    </location>
</feature>
<dbReference type="InterPro" id="IPR036188">
    <property type="entry name" value="FAD/NAD-bd_sf"/>
</dbReference>
<reference evidence="14 15" key="1">
    <citation type="submission" date="2016-01" db="EMBL/GenBank/DDBJ databases">
        <title>High potential of lignocellulose degradation of a new Verrucomicrobia species.</title>
        <authorList>
            <person name="Wang Y."/>
            <person name="Shi Y."/>
            <person name="Qiu Z."/>
            <person name="Liu S."/>
            <person name="Yang H."/>
        </authorList>
    </citation>
    <scope>NUCLEOTIDE SEQUENCE [LARGE SCALE GENOMIC DNA]</scope>
    <source>
        <strain evidence="14 15">TSB47</strain>
    </source>
</reference>
<dbReference type="InterPro" id="IPR004416">
    <property type="entry name" value="MnmG"/>
</dbReference>
<evidence type="ECO:0000256" key="6">
    <source>
        <dbReference type="ARBA" id="ARBA00022630"/>
    </source>
</evidence>
<keyword evidence="7 12" id="KW-0819">tRNA processing</keyword>
<evidence type="ECO:0000256" key="2">
    <source>
        <dbReference type="ARBA" id="ARBA00003717"/>
    </source>
</evidence>
<accession>A0A178IAC4</accession>
<keyword evidence="5 12" id="KW-0963">Cytoplasm</keyword>
<evidence type="ECO:0000256" key="5">
    <source>
        <dbReference type="ARBA" id="ARBA00022490"/>
    </source>
</evidence>
<proteinExistence type="inferred from homology"/>
<dbReference type="Gene3D" id="3.50.50.60">
    <property type="entry name" value="FAD/NAD(P)-binding domain"/>
    <property type="match status" value="2"/>
</dbReference>
<dbReference type="RefSeq" id="WP_068773156.1">
    <property type="nucleotide sequence ID" value="NZ_CP109796.1"/>
</dbReference>
<comment type="similarity">
    <text evidence="3 12">Belongs to the MnmG family.</text>
</comment>
<dbReference type="FunFam" id="1.10.150.570:FF:000001">
    <property type="entry name" value="tRNA uridine 5-carboxymethylaminomethyl modification enzyme MnmG"/>
    <property type="match status" value="1"/>
</dbReference>
<dbReference type="InterPro" id="IPR044920">
    <property type="entry name" value="MnmG_C_subdom_sf"/>
</dbReference>
<evidence type="ECO:0000256" key="8">
    <source>
        <dbReference type="ARBA" id="ARBA00022827"/>
    </source>
</evidence>
<evidence type="ECO:0000256" key="1">
    <source>
        <dbReference type="ARBA" id="ARBA00001974"/>
    </source>
</evidence>
<keyword evidence="15" id="KW-1185">Reference proteome</keyword>
<dbReference type="PANTHER" id="PTHR11806:SF0">
    <property type="entry name" value="PROTEIN MTO1 HOMOLOG, MITOCHONDRIAL"/>
    <property type="match status" value="1"/>
</dbReference>
<dbReference type="GO" id="GO:0050660">
    <property type="term" value="F:flavin adenine dinucleotide binding"/>
    <property type="evidence" value="ECO:0007669"/>
    <property type="project" value="UniProtKB-UniRule"/>
</dbReference>
<dbReference type="GO" id="GO:0005829">
    <property type="term" value="C:cytosol"/>
    <property type="evidence" value="ECO:0007669"/>
    <property type="project" value="TreeGrafter"/>
</dbReference>
<dbReference type="InterPro" id="IPR020595">
    <property type="entry name" value="MnmG-rel_CS"/>
</dbReference>
<dbReference type="Proteomes" id="UP000078486">
    <property type="component" value="Unassembled WGS sequence"/>
</dbReference>